<keyword evidence="2 8" id="KW-0812">Transmembrane</keyword>
<feature type="domain" description="EF-hand" evidence="9">
    <location>
        <begin position="100"/>
        <end position="135"/>
    </location>
</feature>
<dbReference type="GO" id="GO:0006952">
    <property type="term" value="P:defense response"/>
    <property type="evidence" value="ECO:0007669"/>
    <property type="project" value="TreeGrafter"/>
</dbReference>
<reference evidence="12" key="1">
    <citation type="submission" date="2025-08" db="UniProtKB">
        <authorList>
            <consortium name="RefSeq"/>
        </authorList>
    </citation>
    <scope>IDENTIFICATION</scope>
</reference>
<feature type="domain" description="EF-hand" evidence="9">
    <location>
        <begin position="144"/>
        <end position="179"/>
    </location>
</feature>
<dbReference type="GO" id="GO:0005509">
    <property type="term" value="F:calcium ion binding"/>
    <property type="evidence" value="ECO:0007669"/>
    <property type="project" value="InterPro"/>
</dbReference>
<feature type="region of interest" description="Disordered" evidence="7">
    <location>
        <begin position="539"/>
        <end position="582"/>
    </location>
</feature>
<keyword evidence="3" id="KW-0106">Calcium</keyword>
<dbReference type="SFLD" id="SFLDG01169">
    <property type="entry name" value="NADPH_oxidase_subgroup_(NOX)"/>
    <property type="match status" value="1"/>
</dbReference>
<dbReference type="Pfam" id="PF13202">
    <property type="entry name" value="EF-hand_5"/>
    <property type="match status" value="1"/>
</dbReference>
<sequence length="724" mass="82787">MDPYTSQDHFRKISILSGRPPYWRRNVLDADTKWLVWAESRFASIAGKDTDIDRESFKNALEVRNVFFADRFFDMFDYDHSGTVSQQEMMDGLFLLTKGTKEEKLRFFFDVYDLDENGTIEKDELRALLKTGVEESSLQLSDRKVDHLTETLFNTADQNSDGSISFDEFMTALKRYPDLLENFSIGAAAWLKDTRPKRRGCRGIPWLRVNYLRNNVQRIVLLLTIILVTGVVFAEAAYRHSFNPDANWCFLIARGCGQALNFNCAIIVLMMLRKTLSFLRSSTLLMQILPFDDNIMFHKFIGYLAAILALAHTLGHVGNALILETYKNFTAVELLFTDPTLLPVGLRVGKLVGSAFITGWILDIVFLVLILGSLSYVRRSGHFEIFYWTHKICYFIFWFLLILHGPVFWAWFVCPLILFLLEKFSNLQIIRRLRHGKTYIKEANLLPSGVTHLVMTKPRNFKYKAGDYVFVKIPEIARNEWHPFTISSAPEQADILSLHIRSVGNWTKRLYRFFDDMQSITIKKSQRVNSSLRLPPMAGKVPSDAGQHINPGFEMSPKDDCKTSNGTPRSRDANKPCASEVSDTVVRIATDYSPTSTDEVEPPPVMKIRRVSFNAEVDSQTVVQWMKTSLPRRIPEVDEELEELCKIKEDRRHENQSAHVGKVAAETTNESEGSSSICEASTSSVQTSKKRKQAVCKPNALVKETSRNMMTSITQQCRPPIFHN</sequence>
<dbReference type="Pfam" id="PF13499">
    <property type="entry name" value="EF-hand_7"/>
    <property type="match status" value="1"/>
</dbReference>
<dbReference type="PRINTS" id="PR00450">
    <property type="entry name" value="RECOVERIN"/>
</dbReference>
<feature type="transmembrane region" description="Helical" evidence="8">
    <location>
        <begin position="392"/>
        <end position="421"/>
    </location>
</feature>
<dbReference type="Proteomes" id="UP000694845">
    <property type="component" value="Unplaced"/>
</dbReference>
<dbReference type="CDD" id="cd06186">
    <property type="entry name" value="NOX_Duox_like_FAD_NADP"/>
    <property type="match status" value="1"/>
</dbReference>
<dbReference type="Gene3D" id="2.40.30.10">
    <property type="entry name" value="Translation factors"/>
    <property type="match status" value="1"/>
</dbReference>
<dbReference type="InterPro" id="IPR017927">
    <property type="entry name" value="FAD-bd_FR_type"/>
</dbReference>
<dbReference type="PANTHER" id="PTHR11972">
    <property type="entry name" value="NADPH OXIDASE"/>
    <property type="match status" value="1"/>
</dbReference>
<dbReference type="CDD" id="cd00051">
    <property type="entry name" value="EFh"/>
    <property type="match status" value="2"/>
</dbReference>
<feature type="transmembrane region" description="Helical" evidence="8">
    <location>
        <begin position="351"/>
        <end position="371"/>
    </location>
</feature>
<feature type="domain" description="EF-hand" evidence="9">
    <location>
        <begin position="64"/>
        <end position="99"/>
    </location>
</feature>
<dbReference type="PROSITE" id="PS51384">
    <property type="entry name" value="FAD_FR"/>
    <property type="match status" value="1"/>
</dbReference>
<protein>
    <submittedName>
        <fullName evidence="12">NADPH oxidase 5-like</fullName>
    </submittedName>
</protein>
<keyword evidence="6 8" id="KW-0472">Membrane</keyword>
<keyword evidence="11" id="KW-1185">Reference proteome</keyword>
<dbReference type="InterPro" id="IPR018247">
    <property type="entry name" value="EF_Hand_1_Ca_BS"/>
</dbReference>
<dbReference type="InterPro" id="IPR011992">
    <property type="entry name" value="EF-hand-dom_pair"/>
</dbReference>
<dbReference type="InterPro" id="IPR013112">
    <property type="entry name" value="FAD-bd_8"/>
</dbReference>
<evidence type="ECO:0000313" key="11">
    <source>
        <dbReference type="Proteomes" id="UP000694845"/>
    </source>
</evidence>
<dbReference type="InterPro" id="IPR013130">
    <property type="entry name" value="Fe3_Rdtase_TM_dom"/>
</dbReference>
<dbReference type="PROSITE" id="PS00018">
    <property type="entry name" value="EF_HAND_1"/>
    <property type="match status" value="3"/>
</dbReference>
<keyword evidence="4 8" id="KW-1133">Transmembrane helix</keyword>
<dbReference type="AlphaFoldDB" id="A0A8B7ZXQ5"/>
<keyword evidence="5" id="KW-0560">Oxidoreductase</keyword>
<dbReference type="GO" id="GO:0042554">
    <property type="term" value="P:superoxide anion generation"/>
    <property type="evidence" value="ECO:0007669"/>
    <property type="project" value="TreeGrafter"/>
</dbReference>
<proteinExistence type="predicted"/>
<dbReference type="GO" id="GO:0043020">
    <property type="term" value="C:NADPH oxidase complex"/>
    <property type="evidence" value="ECO:0007669"/>
    <property type="project" value="TreeGrafter"/>
</dbReference>
<dbReference type="PROSITE" id="PS50222">
    <property type="entry name" value="EF_HAND_2"/>
    <property type="match status" value="3"/>
</dbReference>
<evidence type="ECO:0000256" key="4">
    <source>
        <dbReference type="ARBA" id="ARBA00022989"/>
    </source>
</evidence>
<evidence type="ECO:0000256" key="6">
    <source>
        <dbReference type="ARBA" id="ARBA00023136"/>
    </source>
</evidence>
<dbReference type="SUPFAM" id="SSF47473">
    <property type="entry name" value="EF-hand"/>
    <property type="match status" value="1"/>
</dbReference>
<evidence type="ECO:0000259" key="10">
    <source>
        <dbReference type="PROSITE" id="PS51384"/>
    </source>
</evidence>
<dbReference type="InterPro" id="IPR002048">
    <property type="entry name" value="EF_hand_dom"/>
</dbReference>
<dbReference type="OrthoDB" id="167398at2759"/>
<evidence type="ECO:0000256" key="8">
    <source>
        <dbReference type="SAM" id="Phobius"/>
    </source>
</evidence>
<accession>A0A8B7ZXQ5</accession>
<dbReference type="OMA" id="HENQSAH"/>
<dbReference type="PANTHER" id="PTHR11972:SF58">
    <property type="entry name" value="NADPH OXIDASE 5"/>
    <property type="match status" value="1"/>
</dbReference>
<dbReference type="GeneID" id="110989643"/>
<dbReference type="Pfam" id="PF08022">
    <property type="entry name" value="FAD_binding_8"/>
    <property type="match status" value="1"/>
</dbReference>
<name>A0A8B7ZXQ5_ACAPL</name>
<dbReference type="InterPro" id="IPR017938">
    <property type="entry name" value="Riboflavin_synthase-like_b-brl"/>
</dbReference>
<feature type="domain" description="FAD-binding FR-type" evidence="10">
    <location>
        <begin position="422"/>
        <end position="543"/>
    </location>
</feature>
<evidence type="ECO:0000259" key="9">
    <source>
        <dbReference type="PROSITE" id="PS50222"/>
    </source>
</evidence>
<feature type="transmembrane region" description="Helical" evidence="8">
    <location>
        <begin position="250"/>
        <end position="272"/>
    </location>
</feature>
<dbReference type="InterPro" id="IPR050369">
    <property type="entry name" value="RBOH/FRE"/>
</dbReference>
<evidence type="ECO:0000256" key="3">
    <source>
        <dbReference type="ARBA" id="ARBA00022837"/>
    </source>
</evidence>
<dbReference type="FunFam" id="2.40.30.10:FF:000056">
    <property type="entry name" value="NADPH oxidase 5"/>
    <property type="match status" value="1"/>
</dbReference>
<dbReference type="Gene3D" id="1.10.238.10">
    <property type="entry name" value="EF-hand"/>
    <property type="match status" value="1"/>
</dbReference>
<dbReference type="RefSeq" id="XP_022109877.1">
    <property type="nucleotide sequence ID" value="XM_022254185.1"/>
</dbReference>
<dbReference type="SMART" id="SM00054">
    <property type="entry name" value="EFh"/>
    <property type="match status" value="3"/>
</dbReference>
<dbReference type="GO" id="GO:0016175">
    <property type="term" value="F:superoxide-generating NAD(P)H oxidase activity"/>
    <property type="evidence" value="ECO:0007669"/>
    <property type="project" value="TreeGrafter"/>
</dbReference>
<evidence type="ECO:0000313" key="12">
    <source>
        <dbReference type="RefSeq" id="XP_022109877.1"/>
    </source>
</evidence>
<evidence type="ECO:0000256" key="1">
    <source>
        <dbReference type="ARBA" id="ARBA00004141"/>
    </source>
</evidence>
<evidence type="ECO:0000256" key="5">
    <source>
        <dbReference type="ARBA" id="ARBA00023002"/>
    </source>
</evidence>
<feature type="transmembrane region" description="Helical" evidence="8">
    <location>
        <begin position="300"/>
        <end position="322"/>
    </location>
</feature>
<evidence type="ECO:0000256" key="2">
    <source>
        <dbReference type="ARBA" id="ARBA00022692"/>
    </source>
</evidence>
<dbReference type="Pfam" id="PF01794">
    <property type="entry name" value="Ferric_reduct"/>
    <property type="match status" value="1"/>
</dbReference>
<organism evidence="11 12">
    <name type="scientific">Acanthaster planci</name>
    <name type="common">Crown-of-thorns starfish</name>
    <dbReference type="NCBI Taxonomy" id="133434"/>
    <lineage>
        <taxon>Eukaryota</taxon>
        <taxon>Metazoa</taxon>
        <taxon>Echinodermata</taxon>
        <taxon>Eleutherozoa</taxon>
        <taxon>Asterozoa</taxon>
        <taxon>Asteroidea</taxon>
        <taxon>Valvatacea</taxon>
        <taxon>Valvatida</taxon>
        <taxon>Acanthasteridae</taxon>
        <taxon>Acanthaster</taxon>
    </lineage>
</organism>
<evidence type="ECO:0000256" key="7">
    <source>
        <dbReference type="SAM" id="MobiDB-lite"/>
    </source>
</evidence>
<dbReference type="SUPFAM" id="SSF63380">
    <property type="entry name" value="Riboflavin synthase domain-like"/>
    <property type="match status" value="1"/>
</dbReference>
<comment type="subcellular location">
    <subcellularLocation>
        <location evidence="1">Membrane</location>
        <topology evidence="1">Multi-pass membrane protein</topology>
    </subcellularLocation>
</comment>
<feature type="transmembrane region" description="Helical" evidence="8">
    <location>
        <begin position="219"/>
        <end position="238"/>
    </location>
</feature>
<gene>
    <name evidence="12" type="primary">LOC110989643</name>
</gene>
<dbReference type="KEGG" id="aplc:110989643"/>